<feature type="transmembrane region" description="Helical" evidence="5">
    <location>
        <begin position="60"/>
        <end position="79"/>
    </location>
</feature>
<keyword evidence="2 5" id="KW-0812">Transmembrane</keyword>
<feature type="transmembrane region" description="Helical" evidence="5">
    <location>
        <begin position="209"/>
        <end position="227"/>
    </location>
</feature>
<sequence>MQRRQLPGISANVVAGTAKESASGTSSRLAKVGAALLYAAASTLITIVNKSVLTGYGFPSYRFLAACQMLATVVALCAAKRLGRVRFPDVGWRTFADVFPMPLVHLGNVQLGLAGTKQLSLPTFTVLRRLAIPMTMSAEHYLLRVAADRSVKTSVAMMVAGAVVAAGGDVRLNAAGCAFVLFNDLLTAANGVFSKRRLNAKTEMGKCGLLYYSSLFVLPLALAHLYFSDDLHHVYKFNYWPHPAFLIQMFVSSIMGFVLNYSTMLCIQYNSALTTTIIGCLKNIIVTYAGMFIGDDYVYTFYNFIGINISIIGSLFYTYITFRTPNA</sequence>
<reference evidence="7 8" key="1">
    <citation type="submission" date="2019-08" db="EMBL/GenBank/DDBJ databases">
        <title>The genome of the soybean aphid Biotype 1, its phylome, world population structure and adaptation to the North American continent.</title>
        <authorList>
            <person name="Giordano R."/>
            <person name="Donthu R.K."/>
            <person name="Hernandez A.G."/>
            <person name="Wright C.L."/>
            <person name="Zimin A.V."/>
        </authorList>
    </citation>
    <scope>NUCLEOTIDE SEQUENCE [LARGE SCALE GENOMIC DNA]</scope>
    <source>
        <tissue evidence="7">Whole aphids</tissue>
    </source>
</reference>
<gene>
    <name evidence="7" type="ORF">AGLY_000690</name>
</gene>
<organism evidence="7 8">
    <name type="scientific">Aphis glycines</name>
    <name type="common">Soybean aphid</name>
    <dbReference type="NCBI Taxonomy" id="307491"/>
    <lineage>
        <taxon>Eukaryota</taxon>
        <taxon>Metazoa</taxon>
        <taxon>Ecdysozoa</taxon>
        <taxon>Arthropoda</taxon>
        <taxon>Hexapoda</taxon>
        <taxon>Insecta</taxon>
        <taxon>Pterygota</taxon>
        <taxon>Neoptera</taxon>
        <taxon>Paraneoptera</taxon>
        <taxon>Hemiptera</taxon>
        <taxon>Sternorrhyncha</taxon>
        <taxon>Aphidomorpha</taxon>
        <taxon>Aphidoidea</taxon>
        <taxon>Aphididae</taxon>
        <taxon>Aphidini</taxon>
        <taxon>Aphis</taxon>
        <taxon>Aphis</taxon>
    </lineage>
</organism>
<keyword evidence="3 5" id="KW-1133">Transmembrane helix</keyword>
<evidence type="ECO:0000259" key="6">
    <source>
        <dbReference type="Pfam" id="PF03151"/>
    </source>
</evidence>
<evidence type="ECO:0000313" key="8">
    <source>
        <dbReference type="Proteomes" id="UP000475862"/>
    </source>
</evidence>
<proteinExistence type="predicted"/>
<comment type="caution">
    <text evidence="7">The sequence shown here is derived from an EMBL/GenBank/DDBJ whole genome shotgun (WGS) entry which is preliminary data.</text>
</comment>
<evidence type="ECO:0000256" key="2">
    <source>
        <dbReference type="ARBA" id="ARBA00022692"/>
    </source>
</evidence>
<name>A0A6G0U870_APHGL</name>
<feature type="transmembrane region" description="Helical" evidence="5">
    <location>
        <begin position="29"/>
        <end position="48"/>
    </location>
</feature>
<evidence type="ECO:0000256" key="3">
    <source>
        <dbReference type="ARBA" id="ARBA00022989"/>
    </source>
</evidence>
<dbReference type="OrthoDB" id="417037at2759"/>
<evidence type="ECO:0000313" key="7">
    <source>
        <dbReference type="EMBL" id="KAE9545147.1"/>
    </source>
</evidence>
<feature type="domain" description="Sugar phosphate transporter" evidence="6">
    <location>
        <begin position="40"/>
        <end position="317"/>
    </location>
</feature>
<protein>
    <recommendedName>
        <fullName evidence="6">Sugar phosphate transporter domain-containing protein</fullName>
    </recommendedName>
</protein>
<dbReference type="GO" id="GO:0016020">
    <property type="term" value="C:membrane"/>
    <property type="evidence" value="ECO:0007669"/>
    <property type="project" value="UniProtKB-SubCell"/>
</dbReference>
<dbReference type="AlphaFoldDB" id="A0A6G0U870"/>
<dbReference type="InterPro" id="IPR050186">
    <property type="entry name" value="TPT_transporter"/>
</dbReference>
<dbReference type="PANTHER" id="PTHR11132">
    <property type="entry name" value="SOLUTE CARRIER FAMILY 35"/>
    <property type="match status" value="1"/>
</dbReference>
<evidence type="ECO:0000256" key="1">
    <source>
        <dbReference type="ARBA" id="ARBA00004141"/>
    </source>
</evidence>
<dbReference type="InterPro" id="IPR004853">
    <property type="entry name" value="Sugar_P_trans_dom"/>
</dbReference>
<dbReference type="Proteomes" id="UP000475862">
    <property type="component" value="Unassembled WGS sequence"/>
</dbReference>
<feature type="transmembrane region" description="Helical" evidence="5">
    <location>
        <begin position="271"/>
        <end position="293"/>
    </location>
</feature>
<feature type="transmembrane region" description="Helical" evidence="5">
    <location>
        <begin position="239"/>
        <end position="259"/>
    </location>
</feature>
<dbReference type="Pfam" id="PF03151">
    <property type="entry name" value="TPT"/>
    <property type="match status" value="1"/>
</dbReference>
<dbReference type="EMBL" id="VYZN01000001">
    <property type="protein sequence ID" value="KAE9545147.1"/>
    <property type="molecule type" value="Genomic_DNA"/>
</dbReference>
<evidence type="ECO:0000256" key="4">
    <source>
        <dbReference type="ARBA" id="ARBA00023136"/>
    </source>
</evidence>
<keyword evidence="4 5" id="KW-0472">Membrane</keyword>
<keyword evidence="8" id="KW-1185">Reference proteome</keyword>
<evidence type="ECO:0000256" key="5">
    <source>
        <dbReference type="SAM" id="Phobius"/>
    </source>
</evidence>
<comment type="subcellular location">
    <subcellularLocation>
        <location evidence="1">Membrane</location>
        <topology evidence="1">Multi-pass membrane protein</topology>
    </subcellularLocation>
</comment>
<feature type="transmembrane region" description="Helical" evidence="5">
    <location>
        <begin position="299"/>
        <end position="320"/>
    </location>
</feature>
<accession>A0A6G0U870</accession>